<name>A0A8J2VMZ7_9BACL</name>
<keyword evidence="5" id="KW-1185">Reference proteome</keyword>
<dbReference type="RefSeq" id="WP_188689817.1">
    <property type="nucleotide sequence ID" value="NZ_BMIR01000003.1"/>
</dbReference>
<evidence type="ECO:0000313" key="5">
    <source>
        <dbReference type="Proteomes" id="UP000628775"/>
    </source>
</evidence>
<accession>A0A8J2VMZ7</accession>
<dbReference type="AlphaFoldDB" id="A0A8J2VMZ7"/>
<protein>
    <submittedName>
        <fullName evidence="4">Uncharacterized protein</fullName>
    </submittedName>
</protein>
<proteinExistence type="predicted"/>
<evidence type="ECO:0000313" key="4">
    <source>
        <dbReference type="EMBL" id="GGE32641.1"/>
    </source>
</evidence>
<dbReference type="Gene3D" id="1.20.120.530">
    <property type="entry name" value="GntR ligand-binding domain-like"/>
    <property type="match status" value="1"/>
</dbReference>
<evidence type="ECO:0000256" key="2">
    <source>
        <dbReference type="ARBA" id="ARBA00023125"/>
    </source>
</evidence>
<dbReference type="EMBL" id="BMIR01000003">
    <property type="protein sequence ID" value="GGE32641.1"/>
    <property type="molecule type" value="Genomic_DNA"/>
</dbReference>
<reference evidence="4" key="1">
    <citation type="journal article" date="2014" name="Int. J. Syst. Evol. Microbiol.">
        <title>Complete genome sequence of Corynebacterium casei LMG S-19264T (=DSM 44701T), isolated from a smear-ripened cheese.</title>
        <authorList>
            <consortium name="US DOE Joint Genome Institute (JGI-PGF)"/>
            <person name="Walter F."/>
            <person name="Albersmeier A."/>
            <person name="Kalinowski J."/>
            <person name="Ruckert C."/>
        </authorList>
    </citation>
    <scope>NUCLEOTIDE SEQUENCE</scope>
    <source>
        <strain evidence="4">CGMCC 1.15371</strain>
    </source>
</reference>
<dbReference type="GO" id="GO:0003677">
    <property type="term" value="F:DNA binding"/>
    <property type="evidence" value="ECO:0007669"/>
    <property type="project" value="UniProtKB-KW"/>
</dbReference>
<dbReference type="Proteomes" id="UP000628775">
    <property type="component" value="Unassembled WGS sequence"/>
</dbReference>
<comment type="caution">
    <text evidence="4">The sequence shown here is derived from an EMBL/GenBank/DDBJ whole genome shotgun (WGS) entry which is preliminary data.</text>
</comment>
<sequence>MIEKVGYANVHKQFNQELVKAIAEQKPDVAASIVRHYIQATQRVWKETGGEK</sequence>
<dbReference type="InterPro" id="IPR008920">
    <property type="entry name" value="TF_FadR/GntR_C"/>
</dbReference>
<gene>
    <name evidence="4" type="ORF">GCM10011391_09130</name>
</gene>
<keyword evidence="1" id="KW-0805">Transcription regulation</keyword>
<reference evidence="4" key="2">
    <citation type="submission" date="2020-09" db="EMBL/GenBank/DDBJ databases">
        <authorList>
            <person name="Sun Q."/>
            <person name="Zhou Y."/>
        </authorList>
    </citation>
    <scope>NUCLEOTIDE SEQUENCE</scope>
    <source>
        <strain evidence="4">CGMCC 1.15371</strain>
    </source>
</reference>
<evidence type="ECO:0000256" key="3">
    <source>
        <dbReference type="ARBA" id="ARBA00023163"/>
    </source>
</evidence>
<organism evidence="4 5">
    <name type="scientific">Pullulanibacillus camelliae</name>
    <dbReference type="NCBI Taxonomy" id="1707096"/>
    <lineage>
        <taxon>Bacteria</taxon>
        <taxon>Bacillati</taxon>
        <taxon>Bacillota</taxon>
        <taxon>Bacilli</taxon>
        <taxon>Bacillales</taxon>
        <taxon>Sporolactobacillaceae</taxon>
        <taxon>Pullulanibacillus</taxon>
    </lineage>
</organism>
<keyword evidence="2" id="KW-0238">DNA-binding</keyword>
<evidence type="ECO:0000256" key="1">
    <source>
        <dbReference type="ARBA" id="ARBA00023015"/>
    </source>
</evidence>
<keyword evidence="3" id="KW-0804">Transcription</keyword>